<evidence type="ECO:0000256" key="2">
    <source>
        <dbReference type="ARBA" id="ARBA00022475"/>
    </source>
</evidence>
<dbReference type="Pfam" id="PF20684">
    <property type="entry name" value="Fung_rhodopsin"/>
    <property type="match status" value="1"/>
</dbReference>
<sequence>MTSSISVSTLDTVQTVQHDRSAAIFTVVMILAVLSTTFVSLRMISKGWIVRKVTLDDWVAVLAWFFCISCSILIMIGTRVGLGRIGSEVKAEWVAPLRKITYAFTVFYNPAIMTIKVAILTLYIRMSTAHRFLRIASIATMVVVLLTGIICTFICIFRCHPVSAGWSARDNSQCIDIISLYLSTAPINILTDLAILLSPLPILTSLRMEYRQKVVLVTTFIVGGFVTIVDVVRIAYLQQALKAERLLGDSGRLAATIKLGDFTYYISFALMWSTIETSVGLMCCCVLVLKPLVMRVIPAMLKENRGQSATPKVETVALTQLSKSPKSPNSDDNQIPKPSSAPVLNTNGFIGESRSANGDSGEVEEDDEMDFFQMLASDPPVGATSGGMPATQTSGGAVGAPVAFASMGRSTTQGPMLLPVPDSPPKFSSMTRKISKQTIFKRSRNGSGGSKEDRDNGQAPSGTFFDFVKMGGHKPLSELSGKEAFGPICFVSVLFFLWGFSYGLLGTLNGQIQVLLGFAPSQNLALHSAYWVAYFFGPVVSGYWILHRHGFKATFVTGLALYSAGAMAFWPSAVLTSYAGFFISNFLVALGLSTLETAANPFIALAGPGELSEARLNFAQAIQAIGGLVSSILANKVLFTSVSQDKLFNVQWCYLAVAIFVLFLAAIFFYAPLNEANDDDLEIKATRRFEHANLDRHATTFGIPTRQFLLGFGVFVMWAYVGSQESVSFAWAPLISYMKPSADTFWTHSIGQALFFASRVLASAACFFGVPPRFVLLFFIAGSFLTSLLAMTLSPGNPPLVMMILHMFFEAPIFPTLFAMVIRNQGRHTKFASALLIMSICGGAVFPPIVWKIEVGHRSHLSLCLVVVVVLYGLSLFYPIILSSSSVLRRWVDPKWSKRREGDVVAPPHEDLHHTPTIDKRTRDELGLVSMTGIGLGVSLNGGTLKETTSFGSVRTREREQGDNLVGISSVMGTGGESAGTGMAVRTDGGIGGDHIRDHG</sequence>
<dbReference type="GO" id="GO:0022857">
    <property type="term" value="F:transmembrane transporter activity"/>
    <property type="evidence" value="ECO:0007669"/>
    <property type="project" value="InterPro"/>
</dbReference>
<dbReference type="PANTHER" id="PTHR43702:SF13">
    <property type="entry name" value="MONOSACCHARIDE TRANSPORTER, PUTATIVE (AFU_ORTHOLOGUE AFUA_4G06630)-RELATED"/>
    <property type="match status" value="1"/>
</dbReference>
<feature type="region of interest" description="Disordered" evidence="3">
    <location>
        <begin position="438"/>
        <end position="460"/>
    </location>
</feature>
<dbReference type="InterPro" id="IPR049326">
    <property type="entry name" value="Rhodopsin_dom_fungi"/>
</dbReference>
<feature type="transmembrane region" description="Helical" evidence="4">
    <location>
        <begin position="834"/>
        <end position="853"/>
    </location>
</feature>
<organism evidence="6 7">
    <name type="scientific">Kwoniella heveanensis BCC8398</name>
    <dbReference type="NCBI Taxonomy" id="1296120"/>
    <lineage>
        <taxon>Eukaryota</taxon>
        <taxon>Fungi</taxon>
        <taxon>Dikarya</taxon>
        <taxon>Basidiomycota</taxon>
        <taxon>Agaricomycotina</taxon>
        <taxon>Tremellomycetes</taxon>
        <taxon>Tremellales</taxon>
        <taxon>Cryptococcaceae</taxon>
        <taxon>Kwoniella</taxon>
    </lineage>
</organism>
<feature type="region of interest" description="Disordered" evidence="3">
    <location>
        <begin position="319"/>
        <end position="364"/>
    </location>
</feature>
<gene>
    <name evidence="6" type="ORF">I316_03114</name>
</gene>
<feature type="transmembrane region" description="Helical" evidence="4">
    <location>
        <begin position="553"/>
        <end position="570"/>
    </location>
</feature>
<feature type="transmembrane region" description="Helical" evidence="4">
    <location>
        <begin position="774"/>
        <end position="794"/>
    </location>
</feature>
<reference evidence="6 7" key="1">
    <citation type="submission" date="2013-07" db="EMBL/GenBank/DDBJ databases">
        <title>The Genome Sequence of Cryptococcus heveanensis BCC8398.</title>
        <authorList>
            <consortium name="The Broad Institute Genome Sequencing Platform"/>
            <person name="Cuomo C."/>
            <person name="Litvintseva A."/>
            <person name="Chen Y."/>
            <person name="Heitman J."/>
            <person name="Sun S."/>
            <person name="Springer D."/>
            <person name="Dromer F."/>
            <person name="Young S.K."/>
            <person name="Zeng Q."/>
            <person name="Gargeya S."/>
            <person name="Fitzgerald M."/>
            <person name="Abouelleil A."/>
            <person name="Alvarado L."/>
            <person name="Berlin A.M."/>
            <person name="Chapman S.B."/>
            <person name="Dewar J."/>
            <person name="Goldberg J."/>
            <person name="Griggs A."/>
            <person name="Gujja S."/>
            <person name="Hansen M."/>
            <person name="Howarth C."/>
            <person name="Imamovic A."/>
            <person name="Larimer J."/>
            <person name="McCowan C."/>
            <person name="Murphy C."/>
            <person name="Pearson M."/>
            <person name="Priest M."/>
            <person name="Roberts A."/>
            <person name="Saif S."/>
            <person name="Shea T."/>
            <person name="Sykes S."/>
            <person name="Wortman J."/>
            <person name="Nusbaum C."/>
            <person name="Birren B."/>
        </authorList>
    </citation>
    <scope>NUCLEOTIDE SEQUENCE [LARGE SCALE GENOMIC DNA]</scope>
    <source>
        <strain evidence="6 7">BCC8398</strain>
    </source>
</reference>
<feature type="transmembrane region" description="Helical" evidence="4">
    <location>
        <begin position="484"/>
        <end position="505"/>
    </location>
</feature>
<keyword evidence="4" id="KW-0812">Transmembrane</keyword>
<feature type="transmembrane region" description="Helical" evidence="4">
    <location>
        <begin position="135"/>
        <end position="157"/>
    </location>
</feature>
<dbReference type="EMBL" id="KI669500">
    <property type="protein sequence ID" value="OCF35074.1"/>
    <property type="molecule type" value="Genomic_DNA"/>
</dbReference>
<proteinExistence type="predicted"/>
<feature type="domain" description="Rhodopsin" evidence="5">
    <location>
        <begin position="41"/>
        <end position="294"/>
    </location>
</feature>
<feature type="transmembrane region" description="Helical" evidence="4">
    <location>
        <begin position="744"/>
        <end position="762"/>
    </location>
</feature>
<feature type="transmembrane region" description="Helical" evidence="4">
    <location>
        <begin position="800"/>
        <end position="822"/>
    </location>
</feature>
<feature type="region of interest" description="Disordered" evidence="3">
    <location>
        <begin position="967"/>
        <end position="1000"/>
    </location>
</feature>
<dbReference type="AlphaFoldDB" id="A0A1B9GVL1"/>
<reference evidence="7" key="2">
    <citation type="submission" date="2013-12" db="EMBL/GenBank/DDBJ databases">
        <title>Evolution of pathogenesis and genome organization in the Tremellales.</title>
        <authorList>
            <person name="Cuomo C."/>
            <person name="Litvintseva A."/>
            <person name="Heitman J."/>
            <person name="Chen Y."/>
            <person name="Sun S."/>
            <person name="Springer D."/>
            <person name="Dromer F."/>
            <person name="Young S."/>
            <person name="Zeng Q."/>
            <person name="Chapman S."/>
            <person name="Gujja S."/>
            <person name="Saif S."/>
            <person name="Birren B."/>
        </authorList>
    </citation>
    <scope>NUCLEOTIDE SEQUENCE [LARGE SCALE GENOMIC DNA]</scope>
    <source>
        <strain evidence="7">BCC8398</strain>
    </source>
</reference>
<protein>
    <recommendedName>
        <fullName evidence="5">Rhodopsin domain-containing protein</fullName>
    </recommendedName>
</protein>
<dbReference type="Proteomes" id="UP000092666">
    <property type="component" value="Unassembled WGS sequence"/>
</dbReference>
<feature type="transmembrane region" description="Helical" evidence="4">
    <location>
        <begin position="525"/>
        <end position="546"/>
    </location>
</feature>
<name>A0A1B9GVL1_9TREE</name>
<feature type="transmembrane region" description="Helical" evidence="4">
    <location>
        <begin position="102"/>
        <end position="123"/>
    </location>
</feature>
<dbReference type="Gene3D" id="1.20.1250.20">
    <property type="entry name" value="MFS general substrate transporter like domains"/>
    <property type="match status" value="2"/>
</dbReference>
<keyword evidence="4" id="KW-0472">Membrane</keyword>
<dbReference type="InterPro" id="IPR036259">
    <property type="entry name" value="MFS_trans_sf"/>
</dbReference>
<dbReference type="GO" id="GO:0005886">
    <property type="term" value="C:plasma membrane"/>
    <property type="evidence" value="ECO:0007669"/>
    <property type="project" value="UniProtKB-SubCell"/>
</dbReference>
<feature type="transmembrane region" description="Helical" evidence="4">
    <location>
        <begin position="214"/>
        <end position="236"/>
    </location>
</feature>
<evidence type="ECO:0000256" key="1">
    <source>
        <dbReference type="ARBA" id="ARBA00004429"/>
    </source>
</evidence>
<feature type="compositionally biased region" description="Polar residues" evidence="3">
    <location>
        <begin position="319"/>
        <end position="358"/>
    </location>
</feature>
<evidence type="ECO:0000313" key="7">
    <source>
        <dbReference type="Proteomes" id="UP000092666"/>
    </source>
</evidence>
<dbReference type="InterPro" id="IPR011701">
    <property type="entry name" value="MFS"/>
</dbReference>
<dbReference type="InterPro" id="IPR050375">
    <property type="entry name" value="MFS_TsgA-like"/>
</dbReference>
<feature type="transmembrane region" description="Helical" evidence="4">
    <location>
        <begin position="708"/>
        <end position="732"/>
    </location>
</feature>
<comment type="subcellular location">
    <subcellularLocation>
        <location evidence="1">Cell inner membrane</location>
        <topology evidence="1">Multi-pass membrane protein</topology>
    </subcellularLocation>
</comment>
<dbReference type="PANTHER" id="PTHR43702">
    <property type="entry name" value="L-FUCOSE-PROTON SYMPORTER"/>
    <property type="match status" value="1"/>
</dbReference>
<feature type="transmembrane region" description="Helical" evidence="4">
    <location>
        <begin position="654"/>
        <end position="673"/>
    </location>
</feature>
<accession>A0A1B9GVL1</accession>
<feature type="transmembrane region" description="Helical" evidence="4">
    <location>
        <begin position="859"/>
        <end position="881"/>
    </location>
</feature>
<dbReference type="STRING" id="1296120.A0A1B9GVL1"/>
<dbReference type="OrthoDB" id="2562510at2759"/>
<evidence type="ECO:0000256" key="3">
    <source>
        <dbReference type="SAM" id="MobiDB-lite"/>
    </source>
</evidence>
<evidence type="ECO:0000256" key="4">
    <source>
        <dbReference type="SAM" id="Phobius"/>
    </source>
</evidence>
<feature type="transmembrane region" description="Helical" evidence="4">
    <location>
        <begin position="61"/>
        <end position="82"/>
    </location>
</feature>
<feature type="transmembrane region" description="Helical" evidence="4">
    <location>
        <begin position="177"/>
        <end position="202"/>
    </location>
</feature>
<keyword evidence="7" id="KW-1185">Reference proteome</keyword>
<dbReference type="Pfam" id="PF07690">
    <property type="entry name" value="MFS_1"/>
    <property type="match status" value="1"/>
</dbReference>
<evidence type="ECO:0000259" key="5">
    <source>
        <dbReference type="Pfam" id="PF20684"/>
    </source>
</evidence>
<evidence type="ECO:0000313" key="6">
    <source>
        <dbReference type="EMBL" id="OCF35074.1"/>
    </source>
</evidence>
<feature type="transmembrane region" description="Helical" evidence="4">
    <location>
        <begin position="20"/>
        <end position="41"/>
    </location>
</feature>
<keyword evidence="2" id="KW-1003">Cell membrane</keyword>
<keyword evidence="4" id="KW-1133">Transmembrane helix</keyword>
<dbReference type="SUPFAM" id="SSF103473">
    <property type="entry name" value="MFS general substrate transporter"/>
    <property type="match status" value="1"/>
</dbReference>